<dbReference type="InterPro" id="IPR032490">
    <property type="entry name" value="DUF5047"/>
</dbReference>
<dbReference type="Proteomes" id="UP000629619">
    <property type="component" value="Unassembled WGS sequence"/>
</dbReference>
<protein>
    <recommendedName>
        <fullName evidence="1">DUF5047 domain-containing protein</fullName>
    </recommendedName>
</protein>
<keyword evidence="3" id="KW-1185">Reference proteome</keyword>
<dbReference type="EMBL" id="BOMW01000066">
    <property type="protein sequence ID" value="GIF08649.1"/>
    <property type="molecule type" value="Genomic_DNA"/>
</dbReference>
<evidence type="ECO:0000259" key="1">
    <source>
        <dbReference type="Pfam" id="PF16466"/>
    </source>
</evidence>
<evidence type="ECO:0000313" key="3">
    <source>
        <dbReference type="Proteomes" id="UP000629619"/>
    </source>
</evidence>
<reference evidence="2" key="1">
    <citation type="submission" date="2021-01" db="EMBL/GenBank/DDBJ databases">
        <title>Whole genome shotgun sequence of Actinoplanes siamensis NBRC 109076.</title>
        <authorList>
            <person name="Komaki H."/>
            <person name="Tamura T."/>
        </authorList>
    </citation>
    <scope>NUCLEOTIDE SEQUENCE</scope>
    <source>
        <strain evidence="2">NBRC 109076</strain>
    </source>
</reference>
<comment type="caution">
    <text evidence="2">The sequence shown here is derived from an EMBL/GenBank/DDBJ whole genome shotgun (WGS) entry which is preliminary data.</text>
</comment>
<organism evidence="2 3">
    <name type="scientific">Actinoplanes siamensis</name>
    <dbReference type="NCBI Taxonomy" id="1223317"/>
    <lineage>
        <taxon>Bacteria</taxon>
        <taxon>Bacillati</taxon>
        <taxon>Actinomycetota</taxon>
        <taxon>Actinomycetes</taxon>
        <taxon>Micromonosporales</taxon>
        <taxon>Micromonosporaceae</taxon>
        <taxon>Actinoplanes</taxon>
    </lineage>
</organism>
<gene>
    <name evidence="2" type="ORF">Asi03nite_61870</name>
</gene>
<dbReference type="Pfam" id="PF16466">
    <property type="entry name" value="DUF5047"/>
    <property type="match status" value="1"/>
</dbReference>
<accession>A0A919TNE7</accession>
<proteinExistence type="predicted"/>
<name>A0A919TNE7_9ACTN</name>
<sequence length="367" mass="38587">MYPVSPVFGQALRESHAVVVRVDAYLGGTLIAGDMPISGGSVSVAGGTGVRRTLDLTIADRSLWGTLDVIGVELRPYRGIRYPSGDVELVPLGVFSLDQQSIAVEPGGGIQVRSAPDRWARVQRAQFEQPTPAIPTATIASEIQRLVTGAVPGVTVVSTATSTAKAGPLVWEQDRAQAAVDLATSIGAEVYFDQAGNLVIRDAPLLSQTPVWTVDASASGVLLSGERIRDRSRTYNVVVAYPSSLTGSAPYAPVIVADTDPLSRTYVGGPFGRVPYRYTSPAMTTQAQAQQAARPLLNRLKAINAQLNVTAVVNPALDRGDVITALTPDGTSELHLIDSLTIPLEVGGTQQITARSSRPEGDVPAGE</sequence>
<feature type="domain" description="DUF5047" evidence="1">
    <location>
        <begin position="40"/>
        <end position="160"/>
    </location>
</feature>
<evidence type="ECO:0000313" key="2">
    <source>
        <dbReference type="EMBL" id="GIF08649.1"/>
    </source>
</evidence>
<dbReference type="AlphaFoldDB" id="A0A919TNE7"/>